<evidence type="ECO:0000259" key="9">
    <source>
        <dbReference type="Pfam" id="PF07499"/>
    </source>
</evidence>
<dbReference type="Gene3D" id="1.10.150.20">
    <property type="entry name" value="5' to 3' exonuclease, C-terminal subdomain"/>
    <property type="match status" value="1"/>
</dbReference>
<comment type="subcellular location">
    <subcellularLocation>
        <location evidence="6">Cytoplasm</location>
    </subcellularLocation>
</comment>
<gene>
    <name evidence="6 11" type="primary">ruvA</name>
    <name evidence="10" type="ORF">JCM17844_27580</name>
    <name evidence="11" type="ORF">JCM17845_26300</name>
</gene>
<dbReference type="Proteomes" id="UP000322084">
    <property type="component" value="Unassembled WGS sequence"/>
</dbReference>
<keyword evidence="4 6" id="KW-0233">DNA recombination</keyword>
<organism evidence="11 13">
    <name type="scientific">Iodidimonas gelatinilytica</name>
    <dbReference type="NCBI Taxonomy" id="1236966"/>
    <lineage>
        <taxon>Bacteria</taxon>
        <taxon>Pseudomonadati</taxon>
        <taxon>Pseudomonadota</taxon>
        <taxon>Alphaproteobacteria</taxon>
        <taxon>Iodidimonadales</taxon>
        <taxon>Iodidimonadaceae</taxon>
        <taxon>Iodidimonas</taxon>
    </lineage>
</organism>
<evidence type="ECO:0000313" key="12">
    <source>
        <dbReference type="Proteomes" id="UP000322084"/>
    </source>
</evidence>
<comment type="caution">
    <text evidence="6">Lacks conserved residue(s) required for the propagation of feature annotation.</text>
</comment>
<dbReference type="EMBL" id="BKCM01000015">
    <property type="protein sequence ID" value="GER02007.1"/>
    <property type="molecule type" value="Genomic_DNA"/>
</dbReference>
<comment type="similarity">
    <text evidence="6">Belongs to the RuvA family.</text>
</comment>
<dbReference type="HAMAP" id="MF_00031">
    <property type="entry name" value="DNA_HJ_migration_RuvA"/>
    <property type="match status" value="1"/>
</dbReference>
<feature type="domain" description="DNA helicase Holliday junction RuvA type" evidence="8">
    <location>
        <begin position="1"/>
        <end position="62"/>
    </location>
</feature>
<dbReference type="InterPro" id="IPR013849">
    <property type="entry name" value="DNA_helicase_Holl-junc_RuvA_I"/>
</dbReference>
<keyword evidence="11" id="KW-0378">Hydrolase</keyword>
<keyword evidence="3 6" id="KW-0238">DNA-binding</keyword>
<evidence type="ECO:0000313" key="11">
    <source>
        <dbReference type="EMBL" id="GER02007.1"/>
    </source>
</evidence>
<dbReference type="Gene3D" id="1.10.8.10">
    <property type="entry name" value="DNA helicase RuvA subunit, C-terminal domain"/>
    <property type="match status" value="1"/>
</dbReference>
<comment type="domain">
    <text evidence="6">Has three domains with a flexible linker between the domains II and III and assumes an 'L' shape. Domain III is highly mobile and contacts RuvB.</text>
</comment>
<dbReference type="EMBL" id="BKCL01000013">
    <property type="protein sequence ID" value="GEQ99121.1"/>
    <property type="molecule type" value="Genomic_DNA"/>
</dbReference>
<evidence type="ECO:0000256" key="6">
    <source>
        <dbReference type="HAMAP-Rule" id="MF_00031"/>
    </source>
</evidence>
<sequence>MIAKLKGLLDSSGTDWLIIDVSGVGYLVFASGRTLGNLPANGGAISLIIETHVREDHIHLYGFPTVAERDMFRLLTSVSGVGAKVGLAILSVLAPDALAQAIAAGDKGAVARAQGVGPRLAQRIVTELKDKVAGFAVSASAAPASPSAPSKAAGAKAAPDDSDARSELLNDAVSALVNLGYGRTEAFSAISTVARQQDDAPSLQILIRAGLRELGR</sequence>
<dbReference type="SUPFAM" id="SSF47781">
    <property type="entry name" value="RuvA domain 2-like"/>
    <property type="match status" value="1"/>
</dbReference>
<proteinExistence type="inferred from homology"/>
<dbReference type="AlphaFoldDB" id="A0A5A7N1X5"/>
<keyword evidence="11" id="KW-0547">Nucleotide-binding</keyword>
<dbReference type="SUPFAM" id="SSF50249">
    <property type="entry name" value="Nucleic acid-binding proteins"/>
    <property type="match status" value="1"/>
</dbReference>
<dbReference type="Pfam" id="PF07499">
    <property type="entry name" value="RuvA_C"/>
    <property type="match status" value="1"/>
</dbReference>
<keyword evidence="1 6" id="KW-0963">Cytoplasm</keyword>
<evidence type="ECO:0000259" key="8">
    <source>
        <dbReference type="Pfam" id="PF01330"/>
    </source>
</evidence>
<dbReference type="Gene3D" id="2.40.50.140">
    <property type="entry name" value="Nucleic acid-binding proteins"/>
    <property type="match status" value="1"/>
</dbReference>
<dbReference type="RefSeq" id="WP_150001272.1">
    <property type="nucleotide sequence ID" value="NZ_BKCL01000013.1"/>
</dbReference>
<dbReference type="GO" id="GO:0009379">
    <property type="term" value="C:Holliday junction helicase complex"/>
    <property type="evidence" value="ECO:0007669"/>
    <property type="project" value="InterPro"/>
</dbReference>
<accession>A0A5A7MT43</accession>
<feature type="region of interest" description="Disordered" evidence="7">
    <location>
        <begin position="141"/>
        <end position="161"/>
    </location>
</feature>
<protein>
    <recommendedName>
        <fullName evidence="6">Holliday junction branch migration complex subunit RuvA</fullName>
    </recommendedName>
</protein>
<keyword evidence="11" id="KW-0347">Helicase</keyword>
<keyword evidence="2 6" id="KW-0227">DNA damage</keyword>
<feature type="region of interest" description="Domain I" evidence="6">
    <location>
        <begin position="1"/>
        <end position="64"/>
    </location>
</feature>
<keyword evidence="5 6" id="KW-0234">DNA repair</keyword>
<comment type="caution">
    <text evidence="11">The sequence shown here is derived from an EMBL/GenBank/DDBJ whole genome shotgun (WGS) entry which is preliminary data.</text>
</comment>
<keyword evidence="11" id="KW-0067">ATP-binding</keyword>
<evidence type="ECO:0000313" key="13">
    <source>
        <dbReference type="Proteomes" id="UP000325187"/>
    </source>
</evidence>
<evidence type="ECO:0000256" key="7">
    <source>
        <dbReference type="SAM" id="MobiDB-lite"/>
    </source>
</evidence>
<evidence type="ECO:0000256" key="1">
    <source>
        <dbReference type="ARBA" id="ARBA00022490"/>
    </source>
</evidence>
<name>A0A5A7N1X5_9PROT</name>
<dbReference type="InterPro" id="IPR000085">
    <property type="entry name" value="RuvA"/>
</dbReference>
<feature type="region of interest" description="Domain III" evidence="6">
    <location>
        <begin position="162"/>
        <end position="216"/>
    </location>
</feature>
<dbReference type="GO" id="GO:0005524">
    <property type="term" value="F:ATP binding"/>
    <property type="evidence" value="ECO:0007669"/>
    <property type="project" value="InterPro"/>
</dbReference>
<evidence type="ECO:0000256" key="3">
    <source>
        <dbReference type="ARBA" id="ARBA00023125"/>
    </source>
</evidence>
<dbReference type="GO" id="GO:0006310">
    <property type="term" value="P:DNA recombination"/>
    <property type="evidence" value="ECO:0007669"/>
    <property type="project" value="UniProtKB-UniRule"/>
</dbReference>
<dbReference type="InterPro" id="IPR011114">
    <property type="entry name" value="RuvA_C"/>
</dbReference>
<evidence type="ECO:0000256" key="5">
    <source>
        <dbReference type="ARBA" id="ARBA00023204"/>
    </source>
</evidence>
<dbReference type="InterPro" id="IPR012340">
    <property type="entry name" value="NA-bd_OB-fold"/>
</dbReference>
<reference evidence="12 13" key="1">
    <citation type="submission" date="2019-09" db="EMBL/GenBank/DDBJ databases">
        <title>NBRP : Genome information of microbial organism related human and environment.</title>
        <authorList>
            <person name="Hattori M."/>
            <person name="Oshima K."/>
            <person name="Inaba H."/>
            <person name="Suda W."/>
            <person name="Sakamoto M."/>
            <person name="Iino T."/>
            <person name="Kitahara M."/>
            <person name="Oshida Y."/>
            <person name="Iida T."/>
            <person name="Kudo T."/>
            <person name="Itoh T."/>
            <person name="Ohkuma M."/>
        </authorList>
    </citation>
    <scope>NUCLEOTIDE SEQUENCE [LARGE SCALE GENOMIC DNA]</scope>
    <source>
        <strain evidence="10 12">Hi-2</strain>
        <strain evidence="11 13">Mie-1</strain>
    </source>
</reference>
<accession>A0A5A7N1X5</accession>
<dbReference type="SUPFAM" id="SSF46929">
    <property type="entry name" value="DNA helicase RuvA subunit, C-terminal domain"/>
    <property type="match status" value="1"/>
</dbReference>
<comment type="function">
    <text evidence="6">The RuvA-RuvB-RuvC complex processes Holliday junction (HJ) DNA during genetic recombination and DNA repair, while the RuvA-RuvB complex plays an important role in the rescue of blocked DNA replication forks via replication fork reversal (RFR). RuvA specifically binds to HJ cruciform DNA, conferring on it an open structure. The RuvB hexamer acts as an ATP-dependent pump, pulling dsDNA into and through the RuvAB complex. HJ branch migration allows RuvC to scan DNA until it finds its consensus sequence, where it cleaves and resolves the cruciform DNA.</text>
</comment>
<dbReference type="GO" id="GO:0048476">
    <property type="term" value="C:Holliday junction resolvase complex"/>
    <property type="evidence" value="ECO:0007669"/>
    <property type="project" value="UniProtKB-UniRule"/>
</dbReference>
<dbReference type="NCBIfam" id="TIGR00084">
    <property type="entry name" value="ruvA"/>
    <property type="match status" value="1"/>
</dbReference>
<dbReference type="InterPro" id="IPR010994">
    <property type="entry name" value="RuvA_2-like"/>
</dbReference>
<dbReference type="InterPro" id="IPR036267">
    <property type="entry name" value="RuvA_C_sf"/>
</dbReference>
<dbReference type="Pfam" id="PF14520">
    <property type="entry name" value="HHH_5"/>
    <property type="match status" value="1"/>
</dbReference>
<keyword evidence="13" id="KW-1185">Reference proteome</keyword>
<dbReference type="Pfam" id="PF01330">
    <property type="entry name" value="RuvA_N"/>
    <property type="match status" value="1"/>
</dbReference>
<feature type="domain" description="Holliday junction DNA helicase RuvA C-terminal" evidence="9">
    <location>
        <begin position="169"/>
        <end position="214"/>
    </location>
</feature>
<dbReference type="CDD" id="cd14332">
    <property type="entry name" value="UBA_RuvA_C"/>
    <property type="match status" value="1"/>
</dbReference>
<evidence type="ECO:0000256" key="2">
    <source>
        <dbReference type="ARBA" id="ARBA00022763"/>
    </source>
</evidence>
<feature type="compositionally biased region" description="Low complexity" evidence="7">
    <location>
        <begin position="141"/>
        <end position="157"/>
    </location>
</feature>
<comment type="subunit">
    <text evidence="6">Homotetramer. Forms an RuvA(8)-RuvB(12)-Holliday junction (HJ) complex. HJ DNA is sandwiched between 2 RuvA tetramers; dsDNA enters through RuvA and exits via RuvB. An RuvB hexamer assembles on each DNA strand where it exits the tetramer. Each RuvB hexamer is contacted by two RuvA subunits (via domain III) on 2 adjacent RuvB subunits; this complex drives branch migration. In the full resolvosome a probable DNA-RuvA(4)-RuvB(12)-RuvC(2) complex forms which resolves the HJ.</text>
</comment>
<dbReference type="GO" id="GO:0000400">
    <property type="term" value="F:four-way junction DNA binding"/>
    <property type="evidence" value="ECO:0007669"/>
    <property type="project" value="UniProtKB-UniRule"/>
</dbReference>
<dbReference type="GO" id="GO:0006281">
    <property type="term" value="P:DNA repair"/>
    <property type="evidence" value="ECO:0007669"/>
    <property type="project" value="UniProtKB-UniRule"/>
</dbReference>
<dbReference type="GO" id="GO:0005737">
    <property type="term" value="C:cytoplasm"/>
    <property type="evidence" value="ECO:0007669"/>
    <property type="project" value="UniProtKB-SubCell"/>
</dbReference>
<evidence type="ECO:0000313" key="10">
    <source>
        <dbReference type="EMBL" id="GEQ99121.1"/>
    </source>
</evidence>
<dbReference type="Proteomes" id="UP000325187">
    <property type="component" value="Unassembled WGS sequence"/>
</dbReference>
<dbReference type="GO" id="GO:0009378">
    <property type="term" value="F:four-way junction helicase activity"/>
    <property type="evidence" value="ECO:0007669"/>
    <property type="project" value="InterPro"/>
</dbReference>
<evidence type="ECO:0000256" key="4">
    <source>
        <dbReference type="ARBA" id="ARBA00023172"/>
    </source>
</evidence>